<protein>
    <submittedName>
        <fullName evidence="1">Uncharacterized protein</fullName>
    </submittedName>
</protein>
<keyword evidence="2" id="KW-1185">Reference proteome</keyword>
<dbReference type="AlphaFoldDB" id="A0A9J5W7Y0"/>
<accession>A0A9J5W7Y0</accession>
<evidence type="ECO:0000313" key="1">
    <source>
        <dbReference type="EMBL" id="KAG5571439.1"/>
    </source>
</evidence>
<dbReference type="EMBL" id="JACXVP010000012">
    <property type="protein sequence ID" value="KAG5571439.1"/>
    <property type="molecule type" value="Genomic_DNA"/>
</dbReference>
<reference evidence="1 2" key="1">
    <citation type="submission" date="2020-09" db="EMBL/GenBank/DDBJ databases">
        <title>De no assembly of potato wild relative species, Solanum commersonii.</title>
        <authorList>
            <person name="Cho K."/>
        </authorList>
    </citation>
    <scope>NUCLEOTIDE SEQUENCE [LARGE SCALE GENOMIC DNA]</scope>
    <source>
        <strain evidence="1">LZ3.2</strain>
        <tissue evidence="1">Leaf</tissue>
    </source>
</reference>
<organism evidence="1 2">
    <name type="scientific">Solanum commersonii</name>
    <name type="common">Commerson's wild potato</name>
    <name type="synonym">Commerson's nightshade</name>
    <dbReference type="NCBI Taxonomy" id="4109"/>
    <lineage>
        <taxon>Eukaryota</taxon>
        <taxon>Viridiplantae</taxon>
        <taxon>Streptophyta</taxon>
        <taxon>Embryophyta</taxon>
        <taxon>Tracheophyta</taxon>
        <taxon>Spermatophyta</taxon>
        <taxon>Magnoliopsida</taxon>
        <taxon>eudicotyledons</taxon>
        <taxon>Gunneridae</taxon>
        <taxon>Pentapetalae</taxon>
        <taxon>asterids</taxon>
        <taxon>lamiids</taxon>
        <taxon>Solanales</taxon>
        <taxon>Solanaceae</taxon>
        <taxon>Solanoideae</taxon>
        <taxon>Solaneae</taxon>
        <taxon>Solanum</taxon>
    </lineage>
</organism>
<comment type="caution">
    <text evidence="1">The sequence shown here is derived from an EMBL/GenBank/DDBJ whole genome shotgun (WGS) entry which is preliminary data.</text>
</comment>
<sequence length="269" mass="29146">MESQEGKNSNLSDASSPSLSAYGRAVGHNKLLVKGLDQSQFITILPPPIDDGYYINVDLSPASRGSLPNRAIGLRRAFVPSPIGGGFAIAHDLDGGVRLWKLSYLSPSRESQTVDGIRAAFKPERGPGLGIGLGAAIEFVQSKGKGRSVASSDRRKGVRFRLYPIVVEPEVGNKEAAFALRAHESSATFGGFYRPKCGDEGLTTRPSIVEAFSVYCNWQITKGKQGHLSYRWMCKSLFAQGMLTKGNVNYLNKKIESTFALGVPSFQIM</sequence>
<dbReference type="Proteomes" id="UP000824120">
    <property type="component" value="Chromosome 12"/>
</dbReference>
<evidence type="ECO:0000313" key="2">
    <source>
        <dbReference type="Proteomes" id="UP000824120"/>
    </source>
</evidence>
<name>A0A9J5W7Y0_SOLCO</name>
<gene>
    <name evidence="1" type="ORF">H5410_061205</name>
</gene>
<proteinExistence type="predicted"/>